<dbReference type="Pfam" id="PF00589">
    <property type="entry name" value="Phage_integrase"/>
    <property type="match status" value="1"/>
</dbReference>
<evidence type="ECO:0000256" key="2">
    <source>
        <dbReference type="ARBA" id="ARBA00023125"/>
    </source>
</evidence>
<dbReference type="Gene3D" id="1.10.443.10">
    <property type="entry name" value="Intergrase catalytic core"/>
    <property type="match status" value="1"/>
</dbReference>
<dbReference type="Proteomes" id="UP000464374">
    <property type="component" value="Chromosome"/>
</dbReference>
<dbReference type="InterPro" id="IPR050090">
    <property type="entry name" value="Tyrosine_recombinase_XerCD"/>
</dbReference>
<gene>
    <name evidence="5" type="ORF">GWP43_04960</name>
</gene>
<dbReference type="RefSeq" id="WP_162663181.1">
    <property type="nucleotide sequence ID" value="NZ_CP048020.1"/>
</dbReference>
<dbReference type="Gene3D" id="1.10.150.130">
    <property type="match status" value="1"/>
</dbReference>
<dbReference type="SUPFAM" id="SSF56349">
    <property type="entry name" value="DNA breaking-rejoining enzymes"/>
    <property type="match status" value="1"/>
</dbReference>
<keyword evidence="2" id="KW-0238">DNA-binding</keyword>
<proteinExistence type="inferred from homology"/>
<dbReference type="CDD" id="cd00397">
    <property type="entry name" value="DNA_BRE_C"/>
    <property type="match status" value="1"/>
</dbReference>
<dbReference type="EMBL" id="CP048020">
    <property type="protein sequence ID" value="QHX42909.1"/>
    <property type="molecule type" value="Genomic_DNA"/>
</dbReference>
<dbReference type="PANTHER" id="PTHR30349">
    <property type="entry name" value="PHAGE INTEGRASE-RELATED"/>
    <property type="match status" value="1"/>
</dbReference>
<dbReference type="PANTHER" id="PTHR30349:SF41">
    <property type="entry name" value="INTEGRASE_RECOMBINASE PROTEIN MJ0367-RELATED"/>
    <property type="match status" value="1"/>
</dbReference>
<dbReference type="InterPro" id="IPR002104">
    <property type="entry name" value="Integrase_catalytic"/>
</dbReference>
<accession>A0A6P1Y0L3</accession>
<sequence length="466" mass="53627">MKSLGQPWCIFPRNKANGILYFQLKDKETGEYMTAKSTGTKDRNEAIRFASRCWAEYDRTGTVRYSTGNNIAATDEGTHVINADIKAYTQTAIDTIVQGVQGAVCHNNSVQPYSVSAAEYEDAPEEIKPLLDRLSTLTFYEYILLYWNYDESPFIKGKIRTGATPPNPERFYHHTTCIKKYEKYFPSCLLTEITGTKIDTMLGAIKGAGKLKESTMHKYYSICIQALRFAYRNNLLARDISQQITRESKATRKKAKKEAEKATFTKEEIRQLFNGEHNPFGSQINWLINEVLFKTGCRIGEIQALQMQDFIKNSDGYALKVDKNYCRTGKRLKCTKTERSDIVPLSADLAEKLLAHLESNPSQDDPEAFIFSSRRDAHKPFCYESFNDDFNRTMRRLGMKRTNLTIHSYRHTFATFLRLAGFSEEELKFLTRHDCIAEVRHYADHYTPEMEQLKYKAVSALDKIIE</sequence>
<dbReference type="InterPro" id="IPR010998">
    <property type="entry name" value="Integrase_recombinase_N"/>
</dbReference>
<name>A0A6P1Y0L3_9SPIR</name>
<dbReference type="PROSITE" id="PS51898">
    <property type="entry name" value="TYR_RECOMBINASE"/>
    <property type="match status" value="1"/>
</dbReference>
<reference evidence="5 6" key="1">
    <citation type="submission" date="2020-01" db="EMBL/GenBank/DDBJ databases">
        <title>Complete genome sequence of a human oral phylogroup 1 Treponema sp. strain ATCC 700766, originally isolated from periodontitis dental plaque.</title>
        <authorList>
            <person name="Chan Y."/>
            <person name="Huo Y.-B."/>
            <person name="Yu X.-L."/>
            <person name="Zeng H."/>
            <person name="Leung W.-K."/>
            <person name="Watt R.M."/>
        </authorList>
    </citation>
    <scope>NUCLEOTIDE SEQUENCE [LARGE SCALE GENOMIC DNA]</scope>
    <source>
        <strain evidence="5 6">OMZ 804</strain>
    </source>
</reference>
<evidence type="ECO:0000313" key="5">
    <source>
        <dbReference type="EMBL" id="QHX42909.1"/>
    </source>
</evidence>
<dbReference type="GO" id="GO:0015074">
    <property type="term" value="P:DNA integration"/>
    <property type="evidence" value="ECO:0007669"/>
    <property type="project" value="InterPro"/>
</dbReference>
<dbReference type="InterPro" id="IPR013762">
    <property type="entry name" value="Integrase-like_cat_sf"/>
</dbReference>
<dbReference type="GO" id="GO:0006310">
    <property type="term" value="P:DNA recombination"/>
    <property type="evidence" value="ECO:0007669"/>
    <property type="project" value="UniProtKB-KW"/>
</dbReference>
<keyword evidence="3" id="KW-0233">DNA recombination</keyword>
<dbReference type="AlphaFoldDB" id="A0A6P1Y0L3"/>
<dbReference type="GO" id="GO:0003677">
    <property type="term" value="F:DNA binding"/>
    <property type="evidence" value="ECO:0007669"/>
    <property type="project" value="UniProtKB-KW"/>
</dbReference>
<evidence type="ECO:0000256" key="1">
    <source>
        <dbReference type="ARBA" id="ARBA00008857"/>
    </source>
</evidence>
<dbReference type="KEGG" id="trz:GWP43_04960"/>
<organism evidence="5 6">
    <name type="scientific">Treponema vincentii</name>
    <dbReference type="NCBI Taxonomy" id="69710"/>
    <lineage>
        <taxon>Bacteria</taxon>
        <taxon>Pseudomonadati</taxon>
        <taxon>Spirochaetota</taxon>
        <taxon>Spirochaetia</taxon>
        <taxon>Spirochaetales</taxon>
        <taxon>Treponemataceae</taxon>
        <taxon>Treponema</taxon>
    </lineage>
</organism>
<evidence type="ECO:0000259" key="4">
    <source>
        <dbReference type="PROSITE" id="PS51898"/>
    </source>
</evidence>
<protein>
    <submittedName>
        <fullName evidence="5">Site-specific integrase</fullName>
    </submittedName>
</protein>
<evidence type="ECO:0000313" key="6">
    <source>
        <dbReference type="Proteomes" id="UP000464374"/>
    </source>
</evidence>
<feature type="domain" description="Tyr recombinase" evidence="4">
    <location>
        <begin position="259"/>
        <end position="456"/>
    </location>
</feature>
<comment type="similarity">
    <text evidence="1">Belongs to the 'phage' integrase family.</text>
</comment>
<dbReference type="InterPro" id="IPR011010">
    <property type="entry name" value="DNA_brk_join_enz"/>
</dbReference>
<evidence type="ECO:0000256" key="3">
    <source>
        <dbReference type="ARBA" id="ARBA00023172"/>
    </source>
</evidence>